<accession>B7QJT6</accession>
<reference evidence="2" key="2">
    <citation type="submission" date="2020-05" db="UniProtKB">
        <authorList>
            <consortium name="EnsemblMetazoa"/>
        </authorList>
    </citation>
    <scope>IDENTIFICATION</scope>
    <source>
        <strain evidence="2">wikel</strain>
    </source>
</reference>
<dbReference type="SUPFAM" id="SSF53098">
    <property type="entry name" value="Ribonuclease H-like"/>
    <property type="match status" value="1"/>
</dbReference>
<evidence type="ECO:0000313" key="2">
    <source>
        <dbReference type="EnsemblMetazoa" id="ISCW015007-PA"/>
    </source>
</evidence>
<dbReference type="InterPro" id="IPR012337">
    <property type="entry name" value="RNaseH-like_sf"/>
</dbReference>
<dbReference type="EMBL" id="ABJB011000424">
    <property type="status" value="NOT_ANNOTATED_CDS"/>
    <property type="molecule type" value="Genomic_DNA"/>
</dbReference>
<evidence type="ECO:0000313" key="1">
    <source>
        <dbReference type="EMBL" id="EEC19108.1"/>
    </source>
</evidence>
<dbReference type="EMBL" id="ABJB010902347">
    <property type="status" value="NOT_ANNOTATED_CDS"/>
    <property type="molecule type" value="Genomic_DNA"/>
</dbReference>
<name>B7QJT6_IXOSC</name>
<dbReference type="EMBL" id="DS954326">
    <property type="protein sequence ID" value="EEC19108.1"/>
    <property type="molecule type" value="Genomic_DNA"/>
</dbReference>
<evidence type="ECO:0000313" key="3">
    <source>
        <dbReference type="Proteomes" id="UP000001555"/>
    </source>
</evidence>
<sequence>MGKAFNMSMIMEEKWHINAADPEISEEEEAGLEDCSTVEPDLPTALNSCHRIRCAAHTLQLAVNGAIRGEQASKELLDVVNRVINMFRRSPLWTGRLKELCKRDLVPSTGTRWNSILAALKRLTQVNVFDAVEQLVQEYNDTTRTRPIDATSPVFTLPRLAELQGLLKPLGDATNKLQGDGFTSAIVHMIPVSPLFLNLLLPPAAAARNQELLFLFHRFGMLMTCMRFWTSLVQFRRMDSSLS</sequence>
<protein>
    <recommendedName>
        <fullName evidence="4">Zinc finger BED domain-containing protein 4-like</fullName>
    </recommendedName>
</protein>
<dbReference type="AlphaFoldDB" id="B7QJT6"/>
<proteinExistence type="predicted"/>
<dbReference type="InParanoid" id="B7QJT6"/>
<dbReference type="PaxDb" id="6945-B7QJT6"/>
<reference evidence="1 3" key="1">
    <citation type="submission" date="2008-03" db="EMBL/GenBank/DDBJ databases">
        <title>Annotation of Ixodes scapularis.</title>
        <authorList>
            <consortium name="Ixodes scapularis Genome Project Consortium"/>
            <person name="Caler E."/>
            <person name="Hannick L.I."/>
            <person name="Bidwell S."/>
            <person name="Joardar V."/>
            <person name="Thiagarajan M."/>
            <person name="Amedeo P."/>
            <person name="Galinsky K.J."/>
            <person name="Schobel S."/>
            <person name="Inman J."/>
            <person name="Hostetler J."/>
            <person name="Miller J."/>
            <person name="Hammond M."/>
            <person name="Megy K."/>
            <person name="Lawson D."/>
            <person name="Kodira C."/>
            <person name="Sutton G."/>
            <person name="Meyer J."/>
            <person name="Hill C.A."/>
            <person name="Birren B."/>
            <person name="Nene V."/>
            <person name="Collins F."/>
            <person name="Alarcon-Chaidez F."/>
            <person name="Wikel S."/>
            <person name="Strausberg R."/>
        </authorList>
    </citation>
    <scope>NUCLEOTIDE SEQUENCE [LARGE SCALE GENOMIC DNA]</scope>
    <source>
        <strain evidence="3">Wikel</strain>
        <strain evidence="1">Wikel colony</strain>
    </source>
</reference>
<dbReference type="Proteomes" id="UP000001555">
    <property type="component" value="Unassembled WGS sequence"/>
</dbReference>
<dbReference type="EnsemblMetazoa" id="ISCW015007-RA">
    <property type="protein sequence ID" value="ISCW015007-PA"/>
    <property type="gene ID" value="ISCW015007"/>
</dbReference>
<dbReference type="VEuPathDB" id="VectorBase:ISCI015007"/>
<organism>
    <name type="scientific">Ixodes scapularis</name>
    <name type="common">Black-legged tick</name>
    <name type="synonym">Deer tick</name>
    <dbReference type="NCBI Taxonomy" id="6945"/>
    <lineage>
        <taxon>Eukaryota</taxon>
        <taxon>Metazoa</taxon>
        <taxon>Ecdysozoa</taxon>
        <taxon>Arthropoda</taxon>
        <taxon>Chelicerata</taxon>
        <taxon>Arachnida</taxon>
        <taxon>Acari</taxon>
        <taxon>Parasitiformes</taxon>
        <taxon>Ixodida</taxon>
        <taxon>Ixodoidea</taxon>
        <taxon>Ixodidae</taxon>
        <taxon>Ixodinae</taxon>
        <taxon>Ixodes</taxon>
    </lineage>
</organism>
<dbReference type="HOGENOM" id="CLU_1143654_0_0_1"/>
<dbReference type="OrthoDB" id="6513114at2759"/>
<keyword evidence="3" id="KW-1185">Reference proteome</keyword>
<dbReference type="GO" id="GO:0005634">
    <property type="term" value="C:nucleus"/>
    <property type="evidence" value="ECO:0000318"/>
    <property type="project" value="GO_Central"/>
</dbReference>
<dbReference type="VEuPathDB" id="VectorBase:ISCP_008160"/>
<evidence type="ECO:0008006" key="4">
    <source>
        <dbReference type="Google" id="ProtNLM"/>
    </source>
</evidence>
<dbReference type="VEuPathDB" id="VectorBase:ISCW015007"/>
<dbReference type="GO" id="GO:0006357">
    <property type="term" value="P:regulation of transcription by RNA polymerase II"/>
    <property type="evidence" value="ECO:0000318"/>
    <property type="project" value="GO_Central"/>
</dbReference>
<gene>
    <name evidence="1" type="ORF">IscW_ISCW015007</name>
</gene>